<dbReference type="InterPro" id="IPR009057">
    <property type="entry name" value="Homeodomain-like_sf"/>
</dbReference>
<dbReference type="PROSITE" id="PS50045">
    <property type="entry name" value="SIGMA54_INTERACT_4"/>
    <property type="match status" value="1"/>
</dbReference>
<reference evidence="6 7" key="1">
    <citation type="submission" date="2018-07" db="EMBL/GenBank/DDBJ databases">
        <title>Crenobacter cavernae sp. nov., isolated from a karst cave.</title>
        <authorList>
            <person name="Zhu H."/>
        </authorList>
    </citation>
    <scope>NUCLEOTIDE SEQUENCE [LARGE SCALE GENOMIC DNA]</scope>
    <source>
        <strain evidence="6 7">K1W11S-77</strain>
    </source>
</reference>
<dbReference type="InterPro" id="IPR002078">
    <property type="entry name" value="Sigma_54_int"/>
</dbReference>
<dbReference type="PANTHER" id="PTHR32071">
    <property type="entry name" value="TRANSCRIPTIONAL REGULATORY PROTEIN"/>
    <property type="match status" value="1"/>
</dbReference>
<dbReference type="FunFam" id="3.40.50.300:FF:000006">
    <property type="entry name" value="DNA-binding transcriptional regulator NtrC"/>
    <property type="match status" value="1"/>
</dbReference>
<dbReference type="AlphaFoldDB" id="A0A345Y6B8"/>
<evidence type="ECO:0000313" key="6">
    <source>
        <dbReference type="EMBL" id="AXK39470.1"/>
    </source>
</evidence>
<dbReference type="InterPro" id="IPR045343">
    <property type="entry name" value="VpsR"/>
</dbReference>
<evidence type="ECO:0000256" key="3">
    <source>
        <dbReference type="ARBA" id="ARBA00023015"/>
    </source>
</evidence>
<organism evidence="6 7">
    <name type="scientific">Crenobacter cavernae</name>
    <dbReference type="NCBI Taxonomy" id="2290923"/>
    <lineage>
        <taxon>Bacteria</taxon>
        <taxon>Pseudomonadati</taxon>
        <taxon>Pseudomonadota</taxon>
        <taxon>Betaproteobacteria</taxon>
        <taxon>Neisseriales</taxon>
        <taxon>Neisseriaceae</taxon>
        <taxon>Crenobacter</taxon>
    </lineage>
</organism>
<sequence length="448" mass="49557">MISPRQLVVVGGNSQELAPVLSCIKQEGWSIVNVAEVRQLSTSRMVRQATVGLIFAEDGRFERSLRSLSSVVAQLDMEWIVVLNRILLTKSNVQHFVSELCYDYHCRPIEMQRLSVMLGHAHGKVMMRRGLAAAEVIHHDRIIGDHPLMQQLKSDILKLARTEVNVLITGESGTGKELVAQTLHSHSSRADKPFQAINCGGLPGSLVQTELFGHEKGAFTGAQDRRLGRIEVADGGAVFLDEIGDMAIEAQANLLRFLQEGTIDRVGSSKAIDIDVRVISATHVNLPQAVASGHFREDLFYRLNVCHLHTPSLRERLTDILPISRYLIECHADKLGVPKKRFSAEAAQALTNHHWPGNVRELSNRVCQGLVMASGRYIKPADMNLSHVSSGPESRLLSIDEAKDKAEKEALEMAIGLYNGNNSQAARILGVSRATFYRLLRKHQLADV</sequence>
<dbReference type="SMART" id="SM00382">
    <property type="entry name" value="AAA"/>
    <property type="match status" value="1"/>
</dbReference>
<dbReference type="Gene3D" id="1.10.8.60">
    <property type="match status" value="1"/>
</dbReference>
<dbReference type="GO" id="GO:0006355">
    <property type="term" value="P:regulation of DNA-templated transcription"/>
    <property type="evidence" value="ECO:0007669"/>
    <property type="project" value="InterPro"/>
</dbReference>
<keyword evidence="3" id="KW-0805">Transcription regulation</keyword>
<dbReference type="PROSITE" id="PS00675">
    <property type="entry name" value="SIGMA54_INTERACT_1"/>
    <property type="match status" value="1"/>
</dbReference>
<dbReference type="GO" id="GO:0005524">
    <property type="term" value="F:ATP binding"/>
    <property type="evidence" value="ECO:0007669"/>
    <property type="project" value="UniProtKB-KW"/>
</dbReference>
<dbReference type="CDD" id="cd00009">
    <property type="entry name" value="AAA"/>
    <property type="match status" value="1"/>
</dbReference>
<dbReference type="PANTHER" id="PTHR32071:SF120">
    <property type="entry name" value="TRANSCRIPTIONAL REGULATOR-RELATED"/>
    <property type="match status" value="1"/>
</dbReference>
<evidence type="ECO:0000313" key="7">
    <source>
        <dbReference type="Proteomes" id="UP000254537"/>
    </source>
</evidence>
<dbReference type="Pfam" id="PF02954">
    <property type="entry name" value="HTH_8"/>
    <property type="match status" value="1"/>
</dbReference>
<dbReference type="InterPro" id="IPR025944">
    <property type="entry name" value="Sigma_54_int_dom_CS"/>
</dbReference>
<protein>
    <submittedName>
        <fullName evidence="6">Sigma-54-dependent Fis family transcriptional regulator</fullName>
    </submittedName>
</protein>
<proteinExistence type="predicted"/>
<evidence type="ECO:0000259" key="5">
    <source>
        <dbReference type="PROSITE" id="PS50045"/>
    </source>
</evidence>
<dbReference type="InterPro" id="IPR025662">
    <property type="entry name" value="Sigma_54_int_dom_ATP-bd_1"/>
</dbReference>
<dbReference type="Pfam" id="PF20161">
    <property type="entry name" value="VpsR"/>
    <property type="match status" value="1"/>
</dbReference>
<dbReference type="Gene3D" id="3.40.50.300">
    <property type="entry name" value="P-loop containing nucleotide triphosphate hydrolases"/>
    <property type="match status" value="1"/>
</dbReference>
<dbReference type="RefSeq" id="WP_115433403.1">
    <property type="nucleotide sequence ID" value="NZ_CP031337.1"/>
</dbReference>
<evidence type="ECO:0000256" key="2">
    <source>
        <dbReference type="ARBA" id="ARBA00022840"/>
    </source>
</evidence>
<dbReference type="Pfam" id="PF00158">
    <property type="entry name" value="Sigma54_activat"/>
    <property type="match status" value="1"/>
</dbReference>
<dbReference type="SUPFAM" id="SSF52540">
    <property type="entry name" value="P-loop containing nucleoside triphosphate hydrolases"/>
    <property type="match status" value="1"/>
</dbReference>
<dbReference type="InterPro" id="IPR027417">
    <property type="entry name" value="P-loop_NTPase"/>
</dbReference>
<gene>
    <name evidence="6" type="ORF">DWG20_08505</name>
</gene>
<keyword evidence="4" id="KW-0804">Transcription</keyword>
<dbReference type="PRINTS" id="PR01590">
    <property type="entry name" value="HTHFIS"/>
</dbReference>
<keyword evidence="2" id="KW-0067">ATP-binding</keyword>
<dbReference type="Gene3D" id="1.10.10.60">
    <property type="entry name" value="Homeodomain-like"/>
    <property type="match status" value="1"/>
</dbReference>
<dbReference type="GO" id="GO:0043565">
    <property type="term" value="F:sequence-specific DNA binding"/>
    <property type="evidence" value="ECO:0007669"/>
    <property type="project" value="InterPro"/>
</dbReference>
<dbReference type="InterPro" id="IPR058031">
    <property type="entry name" value="AAA_lid_NorR"/>
</dbReference>
<evidence type="ECO:0000256" key="1">
    <source>
        <dbReference type="ARBA" id="ARBA00022741"/>
    </source>
</evidence>
<name>A0A345Y6B8_9NEIS</name>
<dbReference type="KEGG" id="ccah:DWG20_08505"/>
<dbReference type="EMBL" id="CP031337">
    <property type="protein sequence ID" value="AXK39470.1"/>
    <property type="molecule type" value="Genomic_DNA"/>
</dbReference>
<dbReference type="Pfam" id="PF25601">
    <property type="entry name" value="AAA_lid_14"/>
    <property type="match status" value="1"/>
</dbReference>
<dbReference type="OrthoDB" id="3516932at2"/>
<keyword evidence="1" id="KW-0547">Nucleotide-binding</keyword>
<dbReference type="PROSITE" id="PS00688">
    <property type="entry name" value="SIGMA54_INTERACT_3"/>
    <property type="match status" value="1"/>
</dbReference>
<dbReference type="SUPFAM" id="SSF46689">
    <property type="entry name" value="Homeodomain-like"/>
    <property type="match status" value="1"/>
</dbReference>
<dbReference type="Proteomes" id="UP000254537">
    <property type="component" value="Chromosome"/>
</dbReference>
<dbReference type="InterPro" id="IPR002197">
    <property type="entry name" value="HTH_Fis"/>
</dbReference>
<dbReference type="InterPro" id="IPR003593">
    <property type="entry name" value="AAA+_ATPase"/>
</dbReference>
<feature type="domain" description="Sigma-54 factor interaction" evidence="5">
    <location>
        <begin position="142"/>
        <end position="371"/>
    </location>
</feature>
<accession>A0A345Y6B8</accession>
<evidence type="ECO:0000256" key="4">
    <source>
        <dbReference type="ARBA" id="ARBA00023163"/>
    </source>
</evidence>